<dbReference type="AlphaFoldDB" id="A0A2S9YBM7"/>
<proteinExistence type="predicted"/>
<evidence type="ECO:0000313" key="1">
    <source>
        <dbReference type="EMBL" id="PRQ02499.1"/>
    </source>
</evidence>
<dbReference type="InterPro" id="IPR029062">
    <property type="entry name" value="Class_I_gatase-like"/>
</dbReference>
<dbReference type="InterPro" id="IPR032633">
    <property type="entry name" value="ThiJ-like"/>
</dbReference>
<name>A0A2S9YBM7_9BACT</name>
<dbReference type="Gene3D" id="3.40.50.880">
    <property type="match status" value="1"/>
</dbReference>
<accession>A0A2S9YBM7</accession>
<organism evidence="1 2">
    <name type="scientific">Enhygromyxa salina</name>
    <dbReference type="NCBI Taxonomy" id="215803"/>
    <lineage>
        <taxon>Bacteria</taxon>
        <taxon>Pseudomonadati</taxon>
        <taxon>Myxococcota</taxon>
        <taxon>Polyangia</taxon>
        <taxon>Nannocystales</taxon>
        <taxon>Nannocystaceae</taxon>
        <taxon>Enhygromyxa</taxon>
    </lineage>
</organism>
<dbReference type="Proteomes" id="UP000237968">
    <property type="component" value="Unassembled WGS sequence"/>
</dbReference>
<dbReference type="PANTHER" id="PTHR43068:SF1">
    <property type="entry name" value="SLR1854 PROTEIN"/>
    <property type="match status" value="1"/>
</dbReference>
<keyword evidence="2" id="KW-1185">Reference proteome</keyword>
<dbReference type="Pfam" id="PF17124">
    <property type="entry name" value="ThiJ_like"/>
    <property type="match status" value="1"/>
</dbReference>
<evidence type="ECO:0000313" key="2">
    <source>
        <dbReference type="Proteomes" id="UP000237968"/>
    </source>
</evidence>
<dbReference type="RefSeq" id="WP_106391674.1">
    <property type="nucleotide sequence ID" value="NZ_PVNK01000116.1"/>
</dbReference>
<gene>
    <name evidence="1" type="ORF">ENSA5_22500</name>
</gene>
<protein>
    <submittedName>
        <fullName evidence="1">DJ-1/PfpI family protein</fullName>
    </submittedName>
</protein>
<dbReference type="OrthoDB" id="9792284at2"/>
<dbReference type="SUPFAM" id="SSF52317">
    <property type="entry name" value="Class I glutamine amidotransferase-like"/>
    <property type="match status" value="1"/>
</dbReference>
<sequence length="255" mass="28422">MRILFPLPSLDFDPTEASVPWRALVDAGHEVVFATPNGQPAAADPRIVSGRGFALWRQFLRAVAHAREVYGQMEASEAFQAPLRYDELAGQHERFDGVILTGGHAPKMKPYLESDLLQALVADYMIADKPVGAICHGALLVARARDPKTGRSVLHGRKTTALTKSQEMAAWAMTGLWLGSYYRTYEITVQDEVSQALASADDFLPGPFLLRREGPERRDYGFTVRDRNYLSARYYTDAYKFADEFVALLAEHDPA</sequence>
<reference evidence="1 2" key="1">
    <citation type="submission" date="2018-03" db="EMBL/GenBank/DDBJ databases">
        <title>Draft Genome Sequences of the Obligatory Marine Myxobacteria Enhygromyxa salina SWB005.</title>
        <authorList>
            <person name="Poehlein A."/>
            <person name="Moghaddam J.A."/>
            <person name="Harms H."/>
            <person name="Alanjari M."/>
            <person name="Koenig G.M."/>
            <person name="Daniel R."/>
            <person name="Schaeberle T.F."/>
        </authorList>
    </citation>
    <scope>NUCLEOTIDE SEQUENCE [LARGE SCALE GENOMIC DNA]</scope>
    <source>
        <strain evidence="1 2">SWB005</strain>
    </source>
</reference>
<dbReference type="EMBL" id="PVNK01000116">
    <property type="protein sequence ID" value="PRQ02499.1"/>
    <property type="molecule type" value="Genomic_DNA"/>
</dbReference>
<dbReference type="PANTHER" id="PTHR43068">
    <property type="entry name" value="SLR1854 PROTEIN"/>
    <property type="match status" value="1"/>
</dbReference>
<comment type="caution">
    <text evidence="1">The sequence shown here is derived from an EMBL/GenBank/DDBJ whole genome shotgun (WGS) entry which is preliminary data.</text>
</comment>